<organism evidence="1 2">
    <name type="scientific">Adiantum capillus-veneris</name>
    <name type="common">Maidenhair fern</name>
    <dbReference type="NCBI Taxonomy" id="13818"/>
    <lineage>
        <taxon>Eukaryota</taxon>
        <taxon>Viridiplantae</taxon>
        <taxon>Streptophyta</taxon>
        <taxon>Embryophyta</taxon>
        <taxon>Tracheophyta</taxon>
        <taxon>Polypodiopsida</taxon>
        <taxon>Polypodiidae</taxon>
        <taxon>Polypodiales</taxon>
        <taxon>Pteridineae</taxon>
        <taxon>Pteridaceae</taxon>
        <taxon>Vittarioideae</taxon>
        <taxon>Adiantum</taxon>
    </lineage>
</organism>
<comment type="caution">
    <text evidence="1">The sequence shown here is derived from an EMBL/GenBank/DDBJ whole genome shotgun (WGS) entry which is preliminary data.</text>
</comment>
<dbReference type="Proteomes" id="UP000886520">
    <property type="component" value="Chromosome 16"/>
</dbReference>
<gene>
    <name evidence="1" type="ORF">GOP47_0016545</name>
</gene>
<sequence>MLHPSSVNYGLPQKSLGRCTCMPLGLEFSSFIITLLFGRRGARCAVPSLQKLMMYYGENWKRNSFPKGKPSKTSCAALWFSSPI</sequence>
<proteinExistence type="predicted"/>
<name>A0A9D4ZC65_ADICA</name>
<keyword evidence="2" id="KW-1185">Reference proteome</keyword>
<dbReference type="AlphaFoldDB" id="A0A9D4ZC65"/>
<dbReference type="EMBL" id="JABFUD020000016">
    <property type="protein sequence ID" value="KAI5068200.1"/>
    <property type="molecule type" value="Genomic_DNA"/>
</dbReference>
<reference evidence="1" key="1">
    <citation type="submission" date="2021-01" db="EMBL/GenBank/DDBJ databases">
        <title>Adiantum capillus-veneris genome.</title>
        <authorList>
            <person name="Fang Y."/>
            <person name="Liao Q."/>
        </authorList>
    </citation>
    <scope>NUCLEOTIDE SEQUENCE</scope>
    <source>
        <strain evidence="1">H3</strain>
        <tissue evidence="1">Leaf</tissue>
    </source>
</reference>
<evidence type="ECO:0000313" key="1">
    <source>
        <dbReference type="EMBL" id="KAI5068200.1"/>
    </source>
</evidence>
<protein>
    <submittedName>
        <fullName evidence="1">Uncharacterized protein</fullName>
    </submittedName>
</protein>
<accession>A0A9D4ZC65</accession>
<evidence type="ECO:0000313" key="2">
    <source>
        <dbReference type="Proteomes" id="UP000886520"/>
    </source>
</evidence>